<feature type="compositionally biased region" description="Low complexity" evidence="2">
    <location>
        <begin position="29"/>
        <end position="38"/>
    </location>
</feature>
<comment type="caution">
    <text evidence="3">The sequence shown here is derived from an EMBL/GenBank/DDBJ whole genome shotgun (WGS) entry which is preliminary data.</text>
</comment>
<protein>
    <submittedName>
        <fullName evidence="3">Tetratricopeptide repeat protein</fullName>
    </submittedName>
</protein>
<sequence length="423" mass="43102">MREVFVGIVLVIGMAAGPAPAQKSGQAGVDVVAPETTDTPPPVPAEPTAPDGDASLTAALETLGATFPEGEVAAFRTYLDGLPPGVTAATIGHLMYMRRHWDKAAWFFGTDAVADPTDVASLNNVAAMLAEVHADADGALPDSLLLAAHDAARAATALDPQGAAGWNNLGRIALVLGRAAEAAEAARRATELAPDEPLYWSNLARALEAAGDSAGAAEALARARALEPNGIPYLSARAALPSGGAYSDALARVCNVNFRCQEICPKSIIGGIQSVTCEIENTNAQAACLEGKPYPTAYDCSEDLPDYGILIPGLNSGFSACVPGFCVHVLVDGEGNVDARVEAGASVGPVTGYVTADGHYSPENGFSYDNVGGGVRWSLVNGSTAGNVASGLGHPPVHVEAESTGGGPVSVDIETYNMGVISI</sequence>
<dbReference type="Proteomes" id="UP001220964">
    <property type="component" value="Unassembled WGS sequence"/>
</dbReference>
<feature type="repeat" description="TPR" evidence="1">
    <location>
        <begin position="163"/>
        <end position="196"/>
    </location>
</feature>
<evidence type="ECO:0000313" key="4">
    <source>
        <dbReference type="Proteomes" id="UP001220964"/>
    </source>
</evidence>
<evidence type="ECO:0000256" key="2">
    <source>
        <dbReference type="SAM" id="MobiDB-lite"/>
    </source>
</evidence>
<dbReference type="PROSITE" id="PS50005">
    <property type="entry name" value="TPR"/>
    <property type="match status" value="1"/>
</dbReference>
<dbReference type="RefSeq" id="WP_275566903.1">
    <property type="nucleotide sequence ID" value="NZ_JARGYC010000017.1"/>
</dbReference>
<keyword evidence="4" id="KW-1185">Reference proteome</keyword>
<gene>
    <name evidence="3" type="ORF">P1J78_08460</name>
</gene>
<organism evidence="3 4">
    <name type="scientific">Psychromarinibacter sediminicola</name>
    <dbReference type="NCBI Taxonomy" id="3033385"/>
    <lineage>
        <taxon>Bacteria</taxon>
        <taxon>Pseudomonadati</taxon>
        <taxon>Pseudomonadota</taxon>
        <taxon>Alphaproteobacteria</taxon>
        <taxon>Rhodobacterales</taxon>
        <taxon>Paracoccaceae</taxon>
        <taxon>Psychromarinibacter</taxon>
    </lineage>
</organism>
<name>A0AAE3T9P7_9RHOB</name>
<dbReference type="SUPFAM" id="SSF48452">
    <property type="entry name" value="TPR-like"/>
    <property type="match status" value="1"/>
</dbReference>
<dbReference type="InterPro" id="IPR011990">
    <property type="entry name" value="TPR-like_helical_dom_sf"/>
</dbReference>
<feature type="region of interest" description="Disordered" evidence="2">
    <location>
        <begin position="19"/>
        <end position="52"/>
    </location>
</feature>
<keyword evidence="1" id="KW-0802">TPR repeat</keyword>
<accession>A0AAE3T9P7</accession>
<dbReference type="SMART" id="SM00028">
    <property type="entry name" value="TPR"/>
    <property type="match status" value="2"/>
</dbReference>
<dbReference type="EMBL" id="JARGYC010000017">
    <property type="protein sequence ID" value="MDF0600760.1"/>
    <property type="molecule type" value="Genomic_DNA"/>
</dbReference>
<proteinExistence type="predicted"/>
<dbReference type="InterPro" id="IPR019734">
    <property type="entry name" value="TPR_rpt"/>
</dbReference>
<dbReference type="Pfam" id="PF13432">
    <property type="entry name" value="TPR_16"/>
    <property type="match status" value="1"/>
</dbReference>
<reference evidence="3" key="1">
    <citation type="submission" date="2023-03" db="EMBL/GenBank/DDBJ databases">
        <title>Multiphase analysis and comparison of six strains from genera Psychromarinibacter, Lutimaribacter, and Maritimibacter, including a novel species: Psychromarinibacter sediminicola sp. nov.</title>
        <authorList>
            <person name="Wang Y.-H."/>
            <person name="Ye M.-Q."/>
            <person name="Du Z.-J."/>
        </authorList>
    </citation>
    <scope>NUCLEOTIDE SEQUENCE</scope>
    <source>
        <strain evidence="3">C21-152</strain>
    </source>
</reference>
<evidence type="ECO:0000256" key="1">
    <source>
        <dbReference type="PROSITE-ProRule" id="PRU00339"/>
    </source>
</evidence>
<evidence type="ECO:0000313" key="3">
    <source>
        <dbReference type="EMBL" id="MDF0600760.1"/>
    </source>
</evidence>
<dbReference type="AlphaFoldDB" id="A0AAE3T9P7"/>
<dbReference type="Gene3D" id="1.25.40.10">
    <property type="entry name" value="Tetratricopeptide repeat domain"/>
    <property type="match status" value="1"/>
</dbReference>